<feature type="compositionally biased region" description="Polar residues" evidence="1">
    <location>
        <begin position="48"/>
        <end position="78"/>
    </location>
</feature>
<feature type="compositionally biased region" description="Basic and acidic residues" evidence="1">
    <location>
        <begin position="271"/>
        <end position="285"/>
    </location>
</feature>
<proteinExistence type="predicted"/>
<evidence type="ECO:0000256" key="1">
    <source>
        <dbReference type="SAM" id="MobiDB-lite"/>
    </source>
</evidence>
<sequence>MPGFHFSSHSATHPMGHGIHYDEPSHLSGAKSEPPGEGGHIPREVKSESNPFTAATSGLFTESTPRKSTLQKVISPTKQGDYVVNTKDPADANGTRPVYLRDDDDIATPQPTQERAIADGKGGWKMVSDADAAKPASHPALSPAAKIDPKRLGSLNDKGVYPGGDGNSYVRVGDDHYQVSYDRSLKSWMVVDPNRPHDFSRSVPVKLDGKGSAEALPKAGLKGGSLPKTKAERIAEAQAAVNQTQAKKQTAYAAKQEALHKHQQIASEQLDTSRRAQEAARTRDDLIRQKKQWQQSLRREGDPVQREDLQGRLAQARLQIASVKQEIAVFDDKLRSIDERLSDAAADRLITSATYAQAWEDHFRAERRLTQAYQAAPRLGNLINLG</sequence>
<dbReference type="Proteomes" id="UP000620046">
    <property type="component" value="Unassembled WGS sequence"/>
</dbReference>
<dbReference type="EMBL" id="BMJA01000006">
    <property type="protein sequence ID" value="GGA49648.1"/>
    <property type="molecule type" value="Genomic_DNA"/>
</dbReference>
<organism evidence="2 3">
    <name type="scientific">Dyella nitratireducens</name>
    <dbReference type="NCBI Taxonomy" id="1849580"/>
    <lineage>
        <taxon>Bacteria</taxon>
        <taxon>Pseudomonadati</taxon>
        <taxon>Pseudomonadota</taxon>
        <taxon>Gammaproteobacteria</taxon>
        <taxon>Lysobacterales</taxon>
        <taxon>Rhodanobacteraceae</taxon>
        <taxon>Dyella</taxon>
    </lineage>
</organism>
<dbReference type="RefSeq" id="WP_188797806.1">
    <property type="nucleotide sequence ID" value="NZ_BMJA01000006.1"/>
</dbReference>
<reference evidence="3" key="1">
    <citation type="journal article" date="2019" name="Int. J. Syst. Evol. Microbiol.">
        <title>The Global Catalogue of Microorganisms (GCM) 10K type strain sequencing project: providing services to taxonomists for standard genome sequencing and annotation.</title>
        <authorList>
            <consortium name="The Broad Institute Genomics Platform"/>
            <consortium name="The Broad Institute Genome Sequencing Center for Infectious Disease"/>
            <person name="Wu L."/>
            <person name="Ma J."/>
        </authorList>
    </citation>
    <scope>NUCLEOTIDE SEQUENCE [LARGE SCALE GENOMIC DNA]</scope>
    <source>
        <strain evidence="3">CGMCC 1.15439</strain>
    </source>
</reference>
<name>A0ABQ1GTA2_9GAMM</name>
<feature type="region of interest" description="Disordered" evidence="1">
    <location>
        <begin position="265"/>
        <end position="285"/>
    </location>
</feature>
<gene>
    <name evidence="2" type="ORF">GCM10010981_43640</name>
</gene>
<keyword evidence="3" id="KW-1185">Reference proteome</keyword>
<accession>A0ABQ1GTA2</accession>
<evidence type="ECO:0000313" key="3">
    <source>
        <dbReference type="Proteomes" id="UP000620046"/>
    </source>
</evidence>
<protein>
    <submittedName>
        <fullName evidence="2">Uncharacterized protein</fullName>
    </submittedName>
</protein>
<comment type="caution">
    <text evidence="2">The sequence shown here is derived from an EMBL/GenBank/DDBJ whole genome shotgun (WGS) entry which is preliminary data.</text>
</comment>
<feature type="region of interest" description="Disordered" evidence="1">
    <location>
        <begin position="1"/>
        <end position="107"/>
    </location>
</feature>
<evidence type="ECO:0000313" key="2">
    <source>
        <dbReference type="EMBL" id="GGA49648.1"/>
    </source>
</evidence>